<dbReference type="EMBL" id="JAERTY010000007">
    <property type="protein sequence ID" value="MBL1409811.1"/>
    <property type="molecule type" value="Genomic_DNA"/>
</dbReference>
<dbReference type="Gene3D" id="2.60.120.1440">
    <property type="match status" value="1"/>
</dbReference>
<evidence type="ECO:0000313" key="5">
    <source>
        <dbReference type="Proteomes" id="UP000625283"/>
    </source>
</evidence>
<dbReference type="RefSeq" id="WP_202103525.1">
    <property type="nucleotide sequence ID" value="NZ_JAERTY010000007.1"/>
</dbReference>
<dbReference type="PANTHER" id="PTHR30273:SF2">
    <property type="entry name" value="PROTEIN FECR"/>
    <property type="match status" value="1"/>
</dbReference>
<dbReference type="PANTHER" id="PTHR30273">
    <property type="entry name" value="PERIPLASMIC SIGNAL SENSOR AND SIGMA FACTOR ACTIVATOR FECR-RELATED"/>
    <property type="match status" value="1"/>
</dbReference>
<protein>
    <submittedName>
        <fullName evidence="4">DUF4974 domain-containing protein</fullName>
    </submittedName>
</protein>
<dbReference type="Gene3D" id="3.55.50.30">
    <property type="match status" value="1"/>
</dbReference>
<keyword evidence="1" id="KW-0472">Membrane</keyword>
<feature type="domain" description="FecR protein" evidence="2">
    <location>
        <begin position="117"/>
        <end position="207"/>
    </location>
</feature>
<reference evidence="4 5" key="1">
    <citation type="submission" date="2021-01" db="EMBL/GenBank/DDBJ databases">
        <title>C459-1 draft genome sequence.</title>
        <authorList>
            <person name="Zhang X.-F."/>
        </authorList>
    </citation>
    <scope>NUCLEOTIDE SEQUENCE [LARGE SCALE GENOMIC DNA]</scope>
    <source>
        <strain evidence="5">C459-1</strain>
    </source>
</reference>
<dbReference type="InterPro" id="IPR006860">
    <property type="entry name" value="FecR"/>
</dbReference>
<proteinExistence type="predicted"/>
<sequence>MSCDNDYFLKLVELYMTRRITDEEYQQLARFLRKHEQNRLFFENVVNSTLPLSNVETAFEKLKQKMPDQPRRKKNTIFRLSVWKYAAAVILLMFVFAAVIYSSREKTDISLVYQAPLGKRLHYALPDGSQVWLNGGSSLKLEDRFGENDRRVTLLGEAYFDVKHDSHKPFLVNADELHIKVVGTTFNVRAYPDEVWRETTLLSGRVELTVDAVDRSEGNIEPKTYTMSPGEKVSVNKNQSGVVDKKDIKEQEGLQNSAVWKDNVLVFENDPMPYVQSKLEKWYGVKIEIRNEELIHNHFSGKFKETSIEEVLKLLKETGGIKSIRKEQDAIIIE</sequence>
<accession>A0ABS1R7H9</accession>
<gene>
    <name evidence="4" type="ORF">JKG61_13700</name>
</gene>
<comment type="caution">
    <text evidence="4">The sequence shown here is derived from an EMBL/GenBank/DDBJ whole genome shotgun (WGS) entry which is preliminary data.</text>
</comment>
<dbReference type="Proteomes" id="UP000625283">
    <property type="component" value="Unassembled WGS sequence"/>
</dbReference>
<dbReference type="Pfam" id="PF04773">
    <property type="entry name" value="FecR"/>
    <property type="match status" value="1"/>
</dbReference>
<dbReference type="PIRSF" id="PIRSF018266">
    <property type="entry name" value="FecR"/>
    <property type="match status" value="1"/>
</dbReference>
<keyword evidence="5" id="KW-1185">Reference proteome</keyword>
<evidence type="ECO:0000259" key="3">
    <source>
        <dbReference type="Pfam" id="PF16344"/>
    </source>
</evidence>
<organism evidence="4 5">
    <name type="scientific">Sphingobacterium faecale</name>
    <dbReference type="NCBI Taxonomy" id="2803775"/>
    <lineage>
        <taxon>Bacteria</taxon>
        <taxon>Pseudomonadati</taxon>
        <taxon>Bacteroidota</taxon>
        <taxon>Sphingobacteriia</taxon>
        <taxon>Sphingobacteriales</taxon>
        <taxon>Sphingobacteriaceae</taxon>
        <taxon>Sphingobacterium</taxon>
    </lineage>
</organism>
<dbReference type="InterPro" id="IPR032508">
    <property type="entry name" value="FecR_C"/>
</dbReference>
<name>A0ABS1R7H9_9SPHI</name>
<feature type="transmembrane region" description="Helical" evidence="1">
    <location>
        <begin position="82"/>
        <end position="101"/>
    </location>
</feature>
<evidence type="ECO:0000256" key="1">
    <source>
        <dbReference type="SAM" id="Phobius"/>
    </source>
</evidence>
<evidence type="ECO:0000313" key="4">
    <source>
        <dbReference type="EMBL" id="MBL1409811.1"/>
    </source>
</evidence>
<dbReference type="InterPro" id="IPR012373">
    <property type="entry name" value="Ferrdict_sens_TM"/>
</dbReference>
<evidence type="ECO:0000259" key="2">
    <source>
        <dbReference type="Pfam" id="PF04773"/>
    </source>
</evidence>
<dbReference type="Pfam" id="PF16344">
    <property type="entry name" value="FecR_C"/>
    <property type="match status" value="1"/>
</dbReference>
<keyword evidence="1" id="KW-1133">Transmembrane helix</keyword>
<feature type="domain" description="Protein FecR C-terminal" evidence="3">
    <location>
        <begin position="265"/>
        <end position="333"/>
    </location>
</feature>
<keyword evidence="1" id="KW-0812">Transmembrane</keyword>